<proteinExistence type="predicted"/>
<dbReference type="InParanoid" id="W7XET4"/>
<sequence length="443" mass="51632">MDIEYIHFQFEKDSDKQTGYSSFFTKLYHQNQKQEAIENFQKLLEQNQQSNKLIVEFQNSNNEIICQFNELFSELKHLLKVPNIKVLIKNFNYGKYFLNGSYGLVVDFLDNFRHCLQSLEINMGTLFTNVEELSSFSKLFENAHKLNSFTLILKQQEKSEKAIQIISKSISTKLDSWEKLNFNFEQTSLDSYNFGVICQQIQQCKNLSSLSINLFYNKLDQLCGNDLGQALSQAVNLQSLFLDIGDNILGEGIIPLSLAIRDHKSLQNLKLFSRSNFIKEHFQHLLISLNKNKSLVNVLLNSRNNKIQGLHFEEGDLVQNKNIASLDLQIQEFHSLQIQKQILKYLSSLSFIENINFYGSLLLSADSLSIKQVFDTLFSLDYLTSFSMTCNRLMNQFEQKIFLSEYILKRRRTLYQIAVFQKQIAQLLNFSPIQTFFDIQFEI</sequence>
<dbReference type="RefSeq" id="XP_012655028.1">
    <property type="nucleotide sequence ID" value="XM_012799574.1"/>
</dbReference>
<reference evidence="2" key="1">
    <citation type="journal article" date="2006" name="PLoS Biol.">
        <title>Macronuclear genome sequence of the ciliate Tetrahymena thermophila, a model eukaryote.</title>
        <authorList>
            <person name="Eisen J.A."/>
            <person name="Coyne R.S."/>
            <person name="Wu M."/>
            <person name="Wu D."/>
            <person name="Thiagarajan M."/>
            <person name="Wortman J.R."/>
            <person name="Badger J.H."/>
            <person name="Ren Q."/>
            <person name="Amedeo P."/>
            <person name="Jones K.M."/>
            <person name="Tallon L.J."/>
            <person name="Delcher A.L."/>
            <person name="Salzberg S.L."/>
            <person name="Silva J.C."/>
            <person name="Haas B.J."/>
            <person name="Majoros W.H."/>
            <person name="Farzad M."/>
            <person name="Carlton J.M."/>
            <person name="Smith R.K. Jr."/>
            <person name="Garg J."/>
            <person name="Pearlman R.E."/>
            <person name="Karrer K.M."/>
            <person name="Sun L."/>
            <person name="Manning G."/>
            <person name="Elde N.C."/>
            <person name="Turkewitz A.P."/>
            <person name="Asai D.J."/>
            <person name="Wilkes D.E."/>
            <person name="Wang Y."/>
            <person name="Cai H."/>
            <person name="Collins K."/>
            <person name="Stewart B.A."/>
            <person name="Lee S.R."/>
            <person name="Wilamowska K."/>
            <person name="Weinberg Z."/>
            <person name="Ruzzo W.L."/>
            <person name="Wloga D."/>
            <person name="Gaertig J."/>
            <person name="Frankel J."/>
            <person name="Tsao C.-C."/>
            <person name="Gorovsky M.A."/>
            <person name="Keeling P.J."/>
            <person name="Waller R.F."/>
            <person name="Patron N.J."/>
            <person name="Cherry J.M."/>
            <person name="Stover N.A."/>
            <person name="Krieger C.J."/>
            <person name="del Toro C."/>
            <person name="Ryder H.F."/>
            <person name="Williamson S.C."/>
            <person name="Barbeau R.A."/>
            <person name="Hamilton E.P."/>
            <person name="Orias E."/>
        </authorList>
    </citation>
    <scope>NUCLEOTIDE SEQUENCE [LARGE SCALE GENOMIC DNA]</scope>
    <source>
        <strain evidence="2">SB210</strain>
    </source>
</reference>
<dbReference type="Gene3D" id="3.80.10.10">
    <property type="entry name" value="Ribonuclease Inhibitor"/>
    <property type="match status" value="1"/>
</dbReference>
<name>W7XET4_TETTS</name>
<accession>W7XET4</accession>
<dbReference type="GeneID" id="24441715"/>
<dbReference type="AlphaFoldDB" id="W7XET4"/>
<evidence type="ECO:0000313" key="2">
    <source>
        <dbReference type="Proteomes" id="UP000009168"/>
    </source>
</evidence>
<evidence type="ECO:0000313" key="1">
    <source>
        <dbReference type="EMBL" id="EWS72441.1"/>
    </source>
</evidence>
<dbReference type="SUPFAM" id="SSF52047">
    <property type="entry name" value="RNI-like"/>
    <property type="match status" value="1"/>
</dbReference>
<evidence type="ECO:0008006" key="3">
    <source>
        <dbReference type="Google" id="ProtNLM"/>
    </source>
</evidence>
<dbReference type="EMBL" id="GG662519">
    <property type="protein sequence ID" value="EWS72441.1"/>
    <property type="molecule type" value="Genomic_DNA"/>
</dbReference>
<organism evidence="1 2">
    <name type="scientific">Tetrahymena thermophila (strain SB210)</name>
    <dbReference type="NCBI Taxonomy" id="312017"/>
    <lineage>
        <taxon>Eukaryota</taxon>
        <taxon>Sar</taxon>
        <taxon>Alveolata</taxon>
        <taxon>Ciliophora</taxon>
        <taxon>Intramacronucleata</taxon>
        <taxon>Oligohymenophorea</taxon>
        <taxon>Hymenostomatida</taxon>
        <taxon>Tetrahymenina</taxon>
        <taxon>Tetrahymenidae</taxon>
        <taxon>Tetrahymena</taxon>
    </lineage>
</organism>
<dbReference type="KEGG" id="tet:TTHERM_001106219"/>
<gene>
    <name evidence="1" type="ORF">TTHERM_001106219</name>
</gene>
<keyword evidence="2" id="KW-1185">Reference proteome</keyword>
<dbReference type="Proteomes" id="UP000009168">
    <property type="component" value="Unassembled WGS sequence"/>
</dbReference>
<dbReference type="OrthoDB" id="120976at2759"/>
<protein>
    <recommendedName>
        <fullName evidence="3">Kinase domain protein</fullName>
    </recommendedName>
</protein>
<dbReference type="InterPro" id="IPR032675">
    <property type="entry name" value="LRR_dom_sf"/>
</dbReference>